<name>A0A388JUU1_CHABU</name>
<gene>
    <name evidence="1" type="ORF">CBR_g22352</name>
</gene>
<evidence type="ECO:0000313" key="2">
    <source>
        <dbReference type="Proteomes" id="UP000265515"/>
    </source>
</evidence>
<dbReference type="Gramene" id="GBG61555">
    <property type="protein sequence ID" value="GBG61555"/>
    <property type="gene ID" value="CBR_g22352"/>
</dbReference>
<proteinExistence type="predicted"/>
<reference evidence="1 2" key="1">
    <citation type="journal article" date="2018" name="Cell">
        <title>The Chara Genome: Secondary Complexity and Implications for Plant Terrestrialization.</title>
        <authorList>
            <person name="Nishiyama T."/>
            <person name="Sakayama H."/>
            <person name="Vries J.D."/>
            <person name="Buschmann H."/>
            <person name="Saint-Marcoux D."/>
            <person name="Ullrich K.K."/>
            <person name="Haas F.B."/>
            <person name="Vanderstraeten L."/>
            <person name="Becker D."/>
            <person name="Lang D."/>
            <person name="Vosolsobe S."/>
            <person name="Rombauts S."/>
            <person name="Wilhelmsson P.K.I."/>
            <person name="Janitza P."/>
            <person name="Kern R."/>
            <person name="Heyl A."/>
            <person name="Rumpler F."/>
            <person name="Villalobos L.I.A.C."/>
            <person name="Clay J.M."/>
            <person name="Skokan R."/>
            <person name="Toyoda A."/>
            <person name="Suzuki Y."/>
            <person name="Kagoshima H."/>
            <person name="Schijlen E."/>
            <person name="Tajeshwar N."/>
            <person name="Catarino B."/>
            <person name="Hetherington A.J."/>
            <person name="Saltykova A."/>
            <person name="Bonnot C."/>
            <person name="Breuninger H."/>
            <person name="Symeonidi A."/>
            <person name="Radhakrishnan G.V."/>
            <person name="Van Nieuwerburgh F."/>
            <person name="Deforce D."/>
            <person name="Chang C."/>
            <person name="Karol K.G."/>
            <person name="Hedrich R."/>
            <person name="Ulvskov P."/>
            <person name="Glockner G."/>
            <person name="Delwiche C.F."/>
            <person name="Petrasek J."/>
            <person name="Van de Peer Y."/>
            <person name="Friml J."/>
            <person name="Beilby M."/>
            <person name="Dolan L."/>
            <person name="Kohara Y."/>
            <person name="Sugano S."/>
            <person name="Fujiyama A."/>
            <person name="Delaux P.-M."/>
            <person name="Quint M."/>
            <person name="TheiBen G."/>
            <person name="Hagemann M."/>
            <person name="Harholt J."/>
            <person name="Dunand C."/>
            <person name="Zachgo S."/>
            <person name="Langdale J."/>
            <person name="Maumus F."/>
            <person name="Straeten D.V.D."/>
            <person name="Gould S.B."/>
            <person name="Rensing S.A."/>
        </authorList>
    </citation>
    <scope>NUCLEOTIDE SEQUENCE [LARGE SCALE GENOMIC DNA]</scope>
    <source>
        <strain evidence="1 2">S276</strain>
    </source>
</reference>
<comment type="caution">
    <text evidence="1">The sequence shown here is derived from an EMBL/GenBank/DDBJ whole genome shotgun (WGS) entry which is preliminary data.</text>
</comment>
<protein>
    <submittedName>
        <fullName evidence="1">Uncharacterized protein</fullName>
    </submittedName>
</protein>
<evidence type="ECO:0000313" key="1">
    <source>
        <dbReference type="EMBL" id="GBG61555.1"/>
    </source>
</evidence>
<dbReference type="Proteomes" id="UP000265515">
    <property type="component" value="Unassembled WGS sequence"/>
</dbReference>
<organism evidence="1 2">
    <name type="scientific">Chara braunii</name>
    <name type="common">Braun's stonewort</name>
    <dbReference type="NCBI Taxonomy" id="69332"/>
    <lineage>
        <taxon>Eukaryota</taxon>
        <taxon>Viridiplantae</taxon>
        <taxon>Streptophyta</taxon>
        <taxon>Charophyceae</taxon>
        <taxon>Charales</taxon>
        <taxon>Characeae</taxon>
        <taxon>Chara</taxon>
    </lineage>
</organism>
<accession>A0A388JUU1</accession>
<dbReference type="AlphaFoldDB" id="A0A388JUU1"/>
<sequence length="402" mass="43382">MVGVMIITSRVGSTPEVSSLRLRCDKREDCSANYAAAPASSIHGSIPSRLPCADGHAVHCELTPASSSLTTRQLSKVYAVDRGYRASSLGNRLFGRHGDLESVPSPRNHELLGRRRRGHFKLCSSCICSLVDDNGCWFSQTSSNHLYSASGVSLVRAGNIATTSIDPEETAAVKIEREKLKSKLKSLVGDDEARVLRPLSEEALALISDLEPLSLALFASSEIFNGKFQLLGCSVALGGGGPLSLSQLTFNVYPVSELTVQITGCFNWVENSKNAVVTTLLISAGNDDAHPAVSGVSIVSGSIELSDQCSHANDAIRFAAISLEPGNSATEEELHIWKSLLAPYCPDMDNEGAVVRQLRQSGSNEVLFHDEELRIVRGNMKRIYVLRKMATDDPSWPSRLIA</sequence>
<dbReference type="EMBL" id="BFEA01000021">
    <property type="protein sequence ID" value="GBG61555.1"/>
    <property type="molecule type" value="Genomic_DNA"/>
</dbReference>
<keyword evidence="2" id="KW-1185">Reference proteome</keyword>